<proteinExistence type="predicted"/>
<dbReference type="InterPro" id="IPR047776">
    <property type="entry name" value="ABC_SBP_TrpX-like"/>
</dbReference>
<organism evidence="1 2">
    <name type="scientific">Furfurilactobacillus curtus</name>
    <dbReference type="NCBI Taxonomy" id="1746200"/>
    <lineage>
        <taxon>Bacteria</taxon>
        <taxon>Bacillati</taxon>
        <taxon>Bacillota</taxon>
        <taxon>Bacilli</taxon>
        <taxon>Lactobacillales</taxon>
        <taxon>Lactobacillaceae</taxon>
        <taxon>Furfurilactobacillus</taxon>
    </lineage>
</organism>
<dbReference type="SUPFAM" id="SSF53822">
    <property type="entry name" value="Periplasmic binding protein-like I"/>
    <property type="match status" value="1"/>
</dbReference>
<dbReference type="Proteomes" id="UP001628078">
    <property type="component" value="Unassembled WGS sequence"/>
</dbReference>
<dbReference type="CDD" id="cd06325">
    <property type="entry name" value="PBP1_ABC_unchar_transporter"/>
    <property type="match status" value="1"/>
</dbReference>
<dbReference type="EMBL" id="BQXO01000002">
    <property type="protein sequence ID" value="GKT05671.1"/>
    <property type="molecule type" value="Genomic_DNA"/>
</dbReference>
<name>A0ABQ5JMJ7_9LACO</name>
<evidence type="ECO:0000313" key="1">
    <source>
        <dbReference type="EMBL" id="GKT05671.1"/>
    </source>
</evidence>
<gene>
    <name evidence="1" type="ORF">JCM31185_09590</name>
</gene>
<comment type="caution">
    <text evidence="1">The sequence shown here is derived from an EMBL/GenBank/DDBJ whole genome shotgun (WGS) entry which is preliminary data.</text>
</comment>
<protein>
    <submittedName>
        <fullName evidence="1">ABC transporter substrate-binding protein</fullName>
    </submittedName>
</protein>
<dbReference type="Gene3D" id="3.40.50.2300">
    <property type="match status" value="2"/>
</dbReference>
<evidence type="ECO:0000313" key="2">
    <source>
        <dbReference type="Proteomes" id="UP001628078"/>
    </source>
</evidence>
<dbReference type="InterPro" id="IPR028082">
    <property type="entry name" value="Peripla_BP_I"/>
</dbReference>
<dbReference type="InterPro" id="IPR007487">
    <property type="entry name" value="ABC_transpt-TYRBP-like"/>
</dbReference>
<dbReference type="NCBIfam" id="NF041285">
    <property type="entry name" value="ABC_SBP_TrpX"/>
    <property type="match status" value="1"/>
</dbReference>
<dbReference type="PANTHER" id="PTHR35271:SF1">
    <property type="entry name" value="ABC TRANSPORTER, SUBSTRATE-BINDING LIPOPROTEIN"/>
    <property type="match status" value="1"/>
</dbReference>
<dbReference type="Pfam" id="PF04392">
    <property type="entry name" value="ABC_sub_bind"/>
    <property type="match status" value="1"/>
</dbReference>
<accession>A0ABQ5JMJ7</accession>
<dbReference type="RefSeq" id="WP_407883104.1">
    <property type="nucleotide sequence ID" value="NZ_BQXO01000002.1"/>
</dbReference>
<keyword evidence="2" id="KW-1185">Reference proteome</keyword>
<dbReference type="PANTHER" id="PTHR35271">
    <property type="entry name" value="ABC TRANSPORTER, SUBSTRATE-BINDING LIPOPROTEIN-RELATED"/>
    <property type="match status" value="1"/>
</dbReference>
<sequence length="331" mass="35546">MKRMYGLITILLIFLGVAYFQGSNQQATKQKIPTVGILQLLSHPALDTINRGIDDSLKAHGYIPGKTIHIDFQNAQGDQSNLQSMSARFVHEHVDAAVGIATPSAQALANATDNIPIVLGAVTDPKGAKLVANNEHPGGNITGVSDQAPLKEQLGLIKQLTPHLRTLGIIYTSSDDSATAQAKQFTALCKKEHIKLKAYTIASTNDVNQVSQTMANEVDAVYVPTDNTMASAMQTLVANTNAKKIPVFPAVDTMVKQGGLATYSVNQYKLGRLTGDMTVAILKHKSKPATTPIEFVRHGDLTINLATAQKLGITIPQSLINEAKQKGELYK</sequence>
<reference evidence="1 2" key="1">
    <citation type="submission" date="2022-03" db="EMBL/GenBank/DDBJ databases">
        <title>Draft genome sequence of Furfurilactobacillus curtus JCM 31185.</title>
        <authorList>
            <person name="Suzuki S."/>
            <person name="Endo A."/>
            <person name="Kajikawa A."/>
        </authorList>
    </citation>
    <scope>NUCLEOTIDE SEQUENCE [LARGE SCALE GENOMIC DNA]</scope>
    <source>
        <strain evidence="1 2">JCM 31185</strain>
    </source>
</reference>